<name>A0A8S0TDL1_OLEEU</name>
<evidence type="ECO:0000313" key="3">
    <source>
        <dbReference type="Proteomes" id="UP000594638"/>
    </source>
</evidence>
<gene>
    <name evidence="2" type="ORF">OLEA9_A024899</name>
</gene>
<feature type="transmembrane region" description="Helical" evidence="1">
    <location>
        <begin position="108"/>
        <end position="126"/>
    </location>
</feature>
<dbReference type="AlphaFoldDB" id="A0A8S0TDL1"/>
<reference evidence="2 3" key="1">
    <citation type="submission" date="2019-12" db="EMBL/GenBank/DDBJ databases">
        <authorList>
            <person name="Alioto T."/>
            <person name="Alioto T."/>
            <person name="Gomez Garrido J."/>
        </authorList>
    </citation>
    <scope>NUCLEOTIDE SEQUENCE [LARGE SCALE GENOMIC DNA]</scope>
</reference>
<evidence type="ECO:0000256" key="1">
    <source>
        <dbReference type="SAM" id="Phobius"/>
    </source>
</evidence>
<dbReference type="OrthoDB" id="920429at2759"/>
<dbReference type="EMBL" id="CACTIH010005937">
    <property type="protein sequence ID" value="CAA3003219.1"/>
    <property type="molecule type" value="Genomic_DNA"/>
</dbReference>
<keyword evidence="1" id="KW-0812">Transmembrane</keyword>
<organism evidence="2 3">
    <name type="scientific">Olea europaea subsp. europaea</name>
    <dbReference type="NCBI Taxonomy" id="158383"/>
    <lineage>
        <taxon>Eukaryota</taxon>
        <taxon>Viridiplantae</taxon>
        <taxon>Streptophyta</taxon>
        <taxon>Embryophyta</taxon>
        <taxon>Tracheophyta</taxon>
        <taxon>Spermatophyta</taxon>
        <taxon>Magnoliopsida</taxon>
        <taxon>eudicotyledons</taxon>
        <taxon>Gunneridae</taxon>
        <taxon>Pentapetalae</taxon>
        <taxon>asterids</taxon>
        <taxon>lamiids</taxon>
        <taxon>Lamiales</taxon>
        <taxon>Oleaceae</taxon>
        <taxon>Oleeae</taxon>
        <taxon>Olea</taxon>
    </lineage>
</organism>
<dbReference type="Proteomes" id="UP000594638">
    <property type="component" value="Unassembled WGS sequence"/>
</dbReference>
<protein>
    <submittedName>
        <fullName evidence="2">Uncharacterized protein</fullName>
    </submittedName>
</protein>
<sequence>MHVAGTKMIVLMIRRFPWRQLKVDGLNIPSLKPGGKQLVNSSKILRISRRLKSASWSIEVLVDEQLSGLKLEAKHFLDYGLITFKFQRIENGNILVAEGVKAKKFIDMFLRMGWVVLFFFFSFSVFSKKAD</sequence>
<dbReference type="Gramene" id="OE9A024899T1">
    <property type="protein sequence ID" value="OE9A024899C1"/>
    <property type="gene ID" value="OE9A024899"/>
</dbReference>
<keyword evidence="1" id="KW-1133">Transmembrane helix</keyword>
<accession>A0A8S0TDL1</accession>
<keyword evidence="1" id="KW-0472">Membrane</keyword>
<keyword evidence="3" id="KW-1185">Reference proteome</keyword>
<evidence type="ECO:0000313" key="2">
    <source>
        <dbReference type="EMBL" id="CAA3003219.1"/>
    </source>
</evidence>
<comment type="caution">
    <text evidence="2">The sequence shown here is derived from an EMBL/GenBank/DDBJ whole genome shotgun (WGS) entry which is preliminary data.</text>
</comment>
<proteinExistence type="predicted"/>